<evidence type="ECO:0000259" key="2">
    <source>
        <dbReference type="Pfam" id="PF01370"/>
    </source>
</evidence>
<feature type="domain" description="NAD-dependent epimerase/dehydratase" evidence="2">
    <location>
        <begin position="7"/>
        <end position="245"/>
    </location>
</feature>
<dbReference type="PANTHER" id="PTHR43000">
    <property type="entry name" value="DTDP-D-GLUCOSE 4,6-DEHYDRATASE-RELATED"/>
    <property type="match status" value="1"/>
</dbReference>
<dbReference type="Pfam" id="PF01370">
    <property type="entry name" value="Epimerase"/>
    <property type="match status" value="1"/>
</dbReference>
<dbReference type="AlphaFoldDB" id="A0A6B1D883"/>
<dbReference type="InterPro" id="IPR036291">
    <property type="entry name" value="NAD(P)-bd_dom_sf"/>
</dbReference>
<comment type="caution">
    <text evidence="3">The sequence shown here is derived from an EMBL/GenBank/DDBJ whole genome shotgun (WGS) entry which is preliminary data.</text>
</comment>
<dbReference type="Gene3D" id="3.40.50.720">
    <property type="entry name" value="NAD(P)-binding Rossmann-like Domain"/>
    <property type="match status" value="1"/>
</dbReference>
<comment type="similarity">
    <text evidence="1">Belongs to the NAD(P)-dependent epimerase/dehydratase family.</text>
</comment>
<evidence type="ECO:0000256" key="1">
    <source>
        <dbReference type="ARBA" id="ARBA00007637"/>
    </source>
</evidence>
<organism evidence="3">
    <name type="scientific">Caldilineaceae bacterium SB0661_bin_32</name>
    <dbReference type="NCBI Taxonomy" id="2605255"/>
    <lineage>
        <taxon>Bacteria</taxon>
        <taxon>Bacillati</taxon>
        <taxon>Chloroflexota</taxon>
        <taxon>Caldilineae</taxon>
        <taxon>Caldilineales</taxon>
        <taxon>Caldilineaceae</taxon>
    </lineage>
</organism>
<sequence>MNQRRFLITGGHGCVGAWVAKNLVQAGDPTLVYDLDLEPKRMALLMKPEEIASITFIRGDITDGEQLTQVIGDNGITRIIHLAALQHPDCHANPIRGAQINVIGTLNVFEAAKRFPDQVQQLVYASSSAAMGPEEAYEVMPIPDDAPLFPASYYGVFKACNEESARIYWLNERLSSIGLRPGVLYGPGRDQGRSADLTVAIKAGLAGQQFHIDFGGRINAQFVDDVAKAFIACAKAEHKGASTFNLRGIVASISEFVAEIERQIPSARGLITHGQEHIPAPSDVDDKGLRGLIGQAPITPLADGIAQTRAIFQQMV</sequence>
<name>A0A6B1D883_9CHLR</name>
<gene>
    <name evidence="3" type="ORF">F4X14_14850</name>
</gene>
<dbReference type="EMBL" id="VXMH01000076">
    <property type="protein sequence ID" value="MYC96240.1"/>
    <property type="molecule type" value="Genomic_DNA"/>
</dbReference>
<dbReference type="InterPro" id="IPR001509">
    <property type="entry name" value="Epimerase_deHydtase"/>
</dbReference>
<protein>
    <submittedName>
        <fullName evidence="3">NAD(P)-dependent oxidoreductase</fullName>
    </submittedName>
</protein>
<dbReference type="SUPFAM" id="SSF51735">
    <property type="entry name" value="NAD(P)-binding Rossmann-fold domains"/>
    <property type="match status" value="1"/>
</dbReference>
<proteinExistence type="inferred from homology"/>
<reference evidence="3" key="1">
    <citation type="submission" date="2019-09" db="EMBL/GenBank/DDBJ databases">
        <title>Characterisation of the sponge microbiome using genome-centric metagenomics.</title>
        <authorList>
            <person name="Engelberts J.P."/>
            <person name="Robbins S.J."/>
            <person name="De Goeij J.M."/>
            <person name="Aranda M."/>
            <person name="Bell S.C."/>
            <person name="Webster N.S."/>
        </authorList>
    </citation>
    <scope>NUCLEOTIDE SEQUENCE</scope>
    <source>
        <strain evidence="3">SB0661_bin_32</strain>
    </source>
</reference>
<accession>A0A6B1D883</accession>
<evidence type="ECO:0000313" key="3">
    <source>
        <dbReference type="EMBL" id="MYC96240.1"/>
    </source>
</evidence>